<dbReference type="GO" id="GO:0009968">
    <property type="term" value="P:negative regulation of signal transduction"/>
    <property type="evidence" value="ECO:0007669"/>
    <property type="project" value="UniProtKB-KW"/>
</dbReference>
<organism evidence="12 13">
    <name type="scientific">Neogobius melanostomus</name>
    <name type="common">round goby</name>
    <dbReference type="NCBI Taxonomy" id="47308"/>
    <lineage>
        <taxon>Eukaryota</taxon>
        <taxon>Metazoa</taxon>
        <taxon>Chordata</taxon>
        <taxon>Craniata</taxon>
        <taxon>Vertebrata</taxon>
        <taxon>Euteleostomi</taxon>
        <taxon>Actinopterygii</taxon>
        <taxon>Neopterygii</taxon>
        <taxon>Teleostei</taxon>
        <taxon>Neoteleostei</taxon>
        <taxon>Acanthomorphata</taxon>
        <taxon>Gobiaria</taxon>
        <taxon>Gobiiformes</taxon>
        <taxon>Gobioidei</taxon>
        <taxon>Gobiidae</taxon>
        <taxon>Benthophilinae</taxon>
        <taxon>Neogobiini</taxon>
        <taxon>Neogobius</taxon>
    </lineage>
</organism>
<accession>A0A8C6T9W1</accession>
<dbReference type="PANTHER" id="PTHR10845:SF147">
    <property type="entry name" value="REGULATOR OF G-PROTEIN SIGNALING 8"/>
    <property type="match status" value="1"/>
</dbReference>
<dbReference type="Pfam" id="PF00615">
    <property type="entry name" value="RGS"/>
    <property type="match status" value="1"/>
</dbReference>
<evidence type="ECO:0000256" key="2">
    <source>
        <dbReference type="ARBA" id="ARBA00004279"/>
    </source>
</evidence>
<name>A0A8C6T9W1_9GOBI</name>
<dbReference type="InterPro" id="IPR036305">
    <property type="entry name" value="RGS_sf"/>
</dbReference>
<keyword evidence="8" id="KW-0539">Nucleus</keyword>
<dbReference type="SMART" id="SM00315">
    <property type="entry name" value="RGS"/>
    <property type="match status" value="1"/>
</dbReference>
<evidence type="ECO:0000313" key="12">
    <source>
        <dbReference type="Ensembl" id="ENSNMLP00000017130.1"/>
    </source>
</evidence>
<dbReference type="PANTHER" id="PTHR10845">
    <property type="entry name" value="REGULATOR OF G PROTEIN SIGNALING"/>
    <property type="match status" value="1"/>
</dbReference>
<dbReference type="GO" id="GO:0005634">
    <property type="term" value="C:nucleus"/>
    <property type="evidence" value="ECO:0007669"/>
    <property type="project" value="UniProtKB-SubCell"/>
</dbReference>
<dbReference type="PROSITE" id="PS50132">
    <property type="entry name" value="RGS"/>
    <property type="match status" value="1"/>
</dbReference>
<evidence type="ECO:0000259" key="11">
    <source>
        <dbReference type="PROSITE" id="PS50132"/>
    </source>
</evidence>
<evidence type="ECO:0000256" key="9">
    <source>
        <dbReference type="ARBA" id="ARBA00023273"/>
    </source>
</evidence>
<evidence type="ECO:0000256" key="3">
    <source>
        <dbReference type="ARBA" id="ARBA00004413"/>
    </source>
</evidence>
<keyword evidence="13" id="KW-1185">Reference proteome</keyword>
<reference evidence="12" key="2">
    <citation type="submission" date="2025-09" db="UniProtKB">
        <authorList>
            <consortium name="Ensembl"/>
        </authorList>
    </citation>
    <scope>IDENTIFICATION</scope>
</reference>
<evidence type="ECO:0000256" key="6">
    <source>
        <dbReference type="ARBA" id="ARBA00022700"/>
    </source>
</evidence>
<dbReference type="GO" id="GO:0005886">
    <property type="term" value="C:plasma membrane"/>
    <property type="evidence" value="ECO:0007669"/>
    <property type="project" value="UniProtKB-SubCell"/>
</dbReference>
<protein>
    <recommendedName>
        <fullName evidence="10">Regulator of G-protein signaling 8</fullName>
    </recommendedName>
</protein>
<evidence type="ECO:0000256" key="7">
    <source>
        <dbReference type="ARBA" id="ARBA00023136"/>
    </source>
</evidence>
<dbReference type="Proteomes" id="UP000694523">
    <property type="component" value="Unplaced"/>
</dbReference>
<dbReference type="Gene3D" id="1.10.167.10">
    <property type="entry name" value="Regulator of G-protein Signalling 4, domain 2"/>
    <property type="match status" value="1"/>
</dbReference>
<evidence type="ECO:0000256" key="5">
    <source>
        <dbReference type="ARBA" id="ARBA00022475"/>
    </source>
</evidence>
<feature type="domain" description="RGS" evidence="11">
    <location>
        <begin position="44"/>
        <end position="151"/>
    </location>
</feature>
<dbReference type="PRINTS" id="PR01301">
    <property type="entry name" value="RGSPROTEIN"/>
</dbReference>
<dbReference type="SUPFAM" id="SSF48097">
    <property type="entry name" value="Regulator of G-protein signaling, RGS"/>
    <property type="match status" value="1"/>
</dbReference>
<dbReference type="InterPro" id="IPR016137">
    <property type="entry name" value="RGS"/>
</dbReference>
<dbReference type="AlphaFoldDB" id="A0A8C6T9W1"/>
<reference evidence="12" key="1">
    <citation type="submission" date="2025-08" db="UniProtKB">
        <authorList>
            <consortium name="Ensembl"/>
        </authorList>
    </citation>
    <scope>IDENTIFICATION</scope>
</reference>
<keyword evidence="5" id="KW-1003">Cell membrane</keyword>
<proteinExistence type="predicted"/>
<evidence type="ECO:0000313" key="13">
    <source>
        <dbReference type="Proteomes" id="UP000694523"/>
    </source>
</evidence>
<evidence type="ECO:0000256" key="8">
    <source>
        <dbReference type="ARBA" id="ARBA00023242"/>
    </source>
</evidence>
<keyword evidence="9" id="KW-0966">Cell projection</keyword>
<dbReference type="InterPro" id="IPR044926">
    <property type="entry name" value="RGS_subdomain_2"/>
</dbReference>
<keyword evidence="6" id="KW-0734">Signal transduction inhibitor</keyword>
<dbReference type="InterPro" id="IPR024066">
    <property type="entry name" value="RGS_subdom1/3"/>
</dbReference>
<dbReference type="GO" id="GO:0043204">
    <property type="term" value="C:perikaryon"/>
    <property type="evidence" value="ECO:0007669"/>
    <property type="project" value="UniProtKB-SubCell"/>
</dbReference>
<evidence type="ECO:0000256" key="4">
    <source>
        <dbReference type="ARBA" id="ARBA00004484"/>
    </source>
</evidence>
<evidence type="ECO:0000256" key="1">
    <source>
        <dbReference type="ARBA" id="ARBA00004123"/>
    </source>
</evidence>
<dbReference type="GO" id="GO:0030425">
    <property type="term" value="C:dendrite"/>
    <property type="evidence" value="ECO:0007669"/>
    <property type="project" value="UniProtKB-SubCell"/>
</dbReference>
<keyword evidence="7" id="KW-0472">Membrane</keyword>
<sequence>KVQLERRNGGESLGKLKAGLPLTSRAIPPTSLLWTGTEIVSAYGLVVFRTFLKSEFSDENIEFWMACEDYKKVKGSTKLASKASKIYNEFIDVKAPREINIDYRTRERTKRTLLMEPTPTCLNEVQSKVFSLMEKDSYPRFLRSKMYQDIEFFTGGTKVPKMGWPLDD</sequence>
<dbReference type="FunFam" id="1.10.167.10:FF:000001">
    <property type="entry name" value="Putative regulator of g-protein signaling 12"/>
    <property type="match status" value="1"/>
</dbReference>
<evidence type="ECO:0000256" key="10">
    <source>
        <dbReference type="ARBA" id="ARBA00023880"/>
    </source>
</evidence>
<dbReference type="Ensembl" id="ENSNMLT00000019262.1">
    <property type="protein sequence ID" value="ENSNMLP00000017130.1"/>
    <property type="gene ID" value="ENSNMLG00000011304.1"/>
</dbReference>
<dbReference type="Gene3D" id="1.10.196.10">
    <property type="match status" value="1"/>
</dbReference>
<comment type="subcellular location">
    <subcellularLocation>
        <location evidence="3">Cell membrane</location>
        <topology evidence="3">Peripheral membrane protein</topology>
        <orientation evidence="3">Cytoplasmic side</orientation>
    </subcellularLocation>
    <subcellularLocation>
        <location evidence="2">Cell projection</location>
        <location evidence="2">Dendrite</location>
    </subcellularLocation>
    <subcellularLocation>
        <location evidence="1">Nucleus</location>
    </subcellularLocation>
    <subcellularLocation>
        <location evidence="4">Perikaryon</location>
    </subcellularLocation>
</comment>